<evidence type="ECO:0000313" key="4">
    <source>
        <dbReference type="Proteomes" id="UP000006695"/>
    </source>
</evidence>
<gene>
    <name evidence="3" type="ordered locus">Gura_0622</name>
</gene>
<dbReference type="EMBL" id="CP000698">
    <property type="protein sequence ID" value="ABQ24834.1"/>
    <property type="molecule type" value="Genomic_DNA"/>
</dbReference>
<feature type="transmembrane region" description="Helical" evidence="1">
    <location>
        <begin position="197"/>
        <end position="219"/>
    </location>
</feature>
<dbReference type="InterPro" id="IPR016032">
    <property type="entry name" value="Sig_transdc_resp-reg_C-effctor"/>
</dbReference>
<feature type="transmembrane region" description="Helical" evidence="1">
    <location>
        <begin position="63"/>
        <end position="81"/>
    </location>
</feature>
<dbReference type="Gene3D" id="1.10.10.10">
    <property type="entry name" value="Winged helix-like DNA-binding domain superfamily/Winged helix DNA-binding domain"/>
    <property type="match status" value="1"/>
</dbReference>
<evidence type="ECO:0000313" key="3">
    <source>
        <dbReference type="EMBL" id="ABQ24834.1"/>
    </source>
</evidence>
<dbReference type="AlphaFoldDB" id="A5GC71"/>
<feature type="transmembrane region" description="Helical" evidence="1">
    <location>
        <begin position="141"/>
        <end position="157"/>
    </location>
</feature>
<feature type="transmembrane region" description="Helical" evidence="1">
    <location>
        <begin position="226"/>
        <end position="245"/>
    </location>
</feature>
<feature type="transmembrane region" description="Helical" evidence="1">
    <location>
        <begin position="116"/>
        <end position="135"/>
    </location>
</feature>
<dbReference type="GO" id="GO:0006355">
    <property type="term" value="P:regulation of DNA-templated transcription"/>
    <property type="evidence" value="ECO:0007669"/>
    <property type="project" value="InterPro"/>
</dbReference>
<feature type="transmembrane region" description="Helical" evidence="1">
    <location>
        <begin position="36"/>
        <end position="56"/>
    </location>
</feature>
<feature type="transmembrane region" description="Helical" evidence="1">
    <location>
        <begin position="308"/>
        <end position="328"/>
    </location>
</feature>
<evidence type="ECO:0000256" key="1">
    <source>
        <dbReference type="SAM" id="Phobius"/>
    </source>
</evidence>
<dbReference type="RefSeq" id="WP_011937559.1">
    <property type="nucleotide sequence ID" value="NC_009483.1"/>
</dbReference>
<feature type="domain" description="HTH luxR-type" evidence="2">
    <location>
        <begin position="354"/>
        <end position="419"/>
    </location>
</feature>
<feature type="transmembrane region" description="Helical" evidence="1">
    <location>
        <begin position="284"/>
        <end position="302"/>
    </location>
</feature>
<dbReference type="Pfam" id="PF00196">
    <property type="entry name" value="GerE"/>
    <property type="match status" value="1"/>
</dbReference>
<dbReference type="SMART" id="SM00421">
    <property type="entry name" value="HTH_LUXR"/>
    <property type="match status" value="1"/>
</dbReference>
<dbReference type="PROSITE" id="PS50043">
    <property type="entry name" value="HTH_LUXR_2"/>
    <property type="match status" value="1"/>
</dbReference>
<dbReference type="HOGENOM" id="CLU_612183_0_0_7"/>
<dbReference type="InterPro" id="IPR000792">
    <property type="entry name" value="Tscrpt_reg_LuxR_C"/>
</dbReference>
<dbReference type="Proteomes" id="UP000006695">
    <property type="component" value="Chromosome"/>
</dbReference>
<organism evidence="3 4">
    <name type="scientific">Geotalea uraniireducens (strain Rf4)</name>
    <name type="common">Geobacter uraniireducens</name>
    <dbReference type="NCBI Taxonomy" id="351605"/>
    <lineage>
        <taxon>Bacteria</taxon>
        <taxon>Pseudomonadati</taxon>
        <taxon>Thermodesulfobacteriota</taxon>
        <taxon>Desulfuromonadia</taxon>
        <taxon>Geobacterales</taxon>
        <taxon>Geobacteraceae</taxon>
        <taxon>Geotalea</taxon>
    </lineage>
</organism>
<name>A5GC71_GEOUR</name>
<feature type="transmembrane region" description="Helical" evidence="1">
    <location>
        <begin position="169"/>
        <end position="191"/>
    </location>
</feature>
<dbReference type="KEGG" id="gur:Gura_0622"/>
<dbReference type="GO" id="GO:0003677">
    <property type="term" value="F:DNA binding"/>
    <property type="evidence" value="ECO:0007669"/>
    <property type="project" value="InterPro"/>
</dbReference>
<keyword evidence="1" id="KW-0812">Transmembrane</keyword>
<feature type="transmembrane region" description="Helical" evidence="1">
    <location>
        <begin position="12"/>
        <end position="30"/>
    </location>
</feature>
<feature type="transmembrane region" description="Helical" evidence="1">
    <location>
        <begin position="251"/>
        <end position="272"/>
    </location>
</feature>
<keyword evidence="1" id="KW-0472">Membrane</keyword>
<dbReference type="SUPFAM" id="SSF46894">
    <property type="entry name" value="C-terminal effector domain of the bipartite response regulators"/>
    <property type="match status" value="1"/>
</dbReference>
<keyword evidence="4" id="KW-1185">Reference proteome</keyword>
<dbReference type="STRING" id="351605.Gura_0622"/>
<evidence type="ECO:0000259" key="2">
    <source>
        <dbReference type="PROSITE" id="PS50043"/>
    </source>
</evidence>
<proteinExistence type="predicted"/>
<protein>
    <submittedName>
        <fullName evidence="3">Response regulator receiver protein</fullName>
    </submittedName>
</protein>
<keyword evidence="1" id="KW-1133">Transmembrane helix</keyword>
<feature type="transmembrane region" description="Helical" evidence="1">
    <location>
        <begin position="87"/>
        <end position="104"/>
    </location>
</feature>
<dbReference type="InterPro" id="IPR036388">
    <property type="entry name" value="WH-like_DNA-bd_sf"/>
</dbReference>
<accession>A5GC71</accession>
<sequence>MVANSYLAILRFSIFILWLLAFPMNGFLLGKTGPEHPFLFFVIPHALALFAIRFLINNRFFPVVVNVAIGTVVAGTALFPYAGNRALPLLALLGVAAAGLLVKSIGDMGLVANPPLAGAICMAGGNLALLLLMKLPLTPQAIHLLLALLLLVPLFSPTPRCGAEEKDSFVGYLPFLFVYQLVSGVMYGSLMATYNRYAFLDGIELLFYAGTAFIGAYLVRKGKDALLVLGILGGMLSFPLLQIRGGLSVNLSMFAFQSSAGFIDLFILVLLFTRTDTLRAAGPVFGTVCAGIAGGYIISDAIGGEGSLVVGSANLILTIAVFIFVFFVRKRGTEREVRPEPEESRQRPAGINLSPALKKRLSGQEQAVLYCVLRKMTFRETAEDLSLSESSVKTYMKRIYEKTGVTGKEELFTVLANGGSGTGNKDE</sequence>
<reference evidence="3 4" key="1">
    <citation type="submission" date="2007-05" db="EMBL/GenBank/DDBJ databases">
        <title>Complete sequence of Geobacter uraniireducens Rf4.</title>
        <authorList>
            <consortium name="US DOE Joint Genome Institute"/>
            <person name="Copeland A."/>
            <person name="Lucas S."/>
            <person name="Lapidus A."/>
            <person name="Barry K."/>
            <person name="Detter J.C."/>
            <person name="Glavina del Rio T."/>
            <person name="Hammon N."/>
            <person name="Israni S."/>
            <person name="Dalin E."/>
            <person name="Tice H."/>
            <person name="Pitluck S."/>
            <person name="Chertkov O."/>
            <person name="Brettin T."/>
            <person name="Bruce D."/>
            <person name="Han C."/>
            <person name="Schmutz J."/>
            <person name="Larimer F."/>
            <person name="Land M."/>
            <person name="Hauser L."/>
            <person name="Kyrpides N."/>
            <person name="Mikhailova N."/>
            <person name="Shelobolina E."/>
            <person name="Aklujkar M."/>
            <person name="Lovley D."/>
            <person name="Richardson P."/>
        </authorList>
    </citation>
    <scope>NUCLEOTIDE SEQUENCE [LARGE SCALE GENOMIC DNA]</scope>
    <source>
        <strain evidence="3 4">Rf4</strain>
    </source>
</reference>
<dbReference type="OrthoDB" id="3170288at2"/>